<proteinExistence type="predicted"/>
<name>A0A3P9PSU0_POERE</name>
<protein>
    <submittedName>
        <fullName evidence="1">Uncharacterized protein</fullName>
    </submittedName>
</protein>
<keyword evidence="2" id="KW-1185">Reference proteome</keyword>
<organism evidence="1 2">
    <name type="scientific">Poecilia reticulata</name>
    <name type="common">Guppy</name>
    <name type="synonym">Acanthophacelus reticulatus</name>
    <dbReference type="NCBI Taxonomy" id="8081"/>
    <lineage>
        <taxon>Eukaryota</taxon>
        <taxon>Metazoa</taxon>
        <taxon>Chordata</taxon>
        <taxon>Craniata</taxon>
        <taxon>Vertebrata</taxon>
        <taxon>Euteleostomi</taxon>
        <taxon>Actinopterygii</taxon>
        <taxon>Neopterygii</taxon>
        <taxon>Teleostei</taxon>
        <taxon>Neoteleostei</taxon>
        <taxon>Acanthomorphata</taxon>
        <taxon>Ovalentaria</taxon>
        <taxon>Atherinomorphae</taxon>
        <taxon>Cyprinodontiformes</taxon>
        <taxon>Poeciliidae</taxon>
        <taxon>Poeciliinae</taxon>
        <taxon>Poecilia</taxon>
    </lineage>
</organism>
<accession>A0A3P9PSU0</accession>
<dbReference type="Proteomes" id="UP000242638">
    <property type="component" value="Unassembled WGS sequence"/>
</dbReference>
<reference evidence="1" key="3">
    <citation type="submission" date="2025-09" db="UniProtKB">
        <authorList>
            <consortium name="Ensembl"/>
        </authorList>
    </citation>
    <scope>IDENTIFICATION</scope>
    <source>
        <strain evidence="1">Guanapo</strain>
    </source>
</reference>
<dbReference type="AlphaFoldDB" id="A0A3P9PSU0"/>
<dbReference type="Ensembl" id="ENSPRET00000025087.1">
    <property type="protein sequence ID" value="ENSPREP00000024839.1"/>
    <property type="gene ID" value="ENSPREG00000016771.1"/>
</dbReference>
<reference evidence="1" key="2">
    <citation type="submission" date="2025-08" db="UniProtKB">
        <authorList>
            <consortium name="Ensembl"/>
        </authorList>
    </citation>
    <scope>IDENTIFICATION</scope>
    <source>
        <strain evidence="1">Guanapo</strain>
    </source>
</reference>
<evidence type="ECO:0000313" key="1">
    <source>
        <dbReference type="Ensembl" id="ENSPREP00000024839.1"/>
    </source>
</evidence>
<sequence>GWLAEELWINIYSVNLYCGLRGNRSDEQSSVVPPSLSGSGLIYHNINSHIAMLYPYIPFHLNLFPC</sequence>
<reference evidence="2" key="1">
    <citation type="submission" date="2013-11" db="EMBL/GenBank/DDBJ databases">
        <title>The genomic landscape of the Guanapo guppy.</title>
        <authorList>
            <person name="Kuenstner A."/>
            <person name="Dreyer C."/>
        </authorList>
    </citation>
    <scope>NUCLEOTIDE SEQUENCE</scope>
    <source>
        <strain evidence="2">Guanapo</strain>
    </source>
</reference>
<evidence type="ECO:0000313" key="2">
    <source>
        <dbReference type="Proteomes" id="UP000242638"/>
    </source>
</evidence>